<dbReference type="PROSITE" id="PS51257">
    <property type="entry name" value="PROKAR_LIPOPROTEIN"/>
    <property type="match status" value="1"/>
</dbReference>
<evidence type="ECO:0008006" key="3">
    <source>
        <dbReference type="Google" id="ProtNLM"/>
    </source>
</evidence>
<name>A0A5J4FYR1_9FLAO</name>
<reference evidence="1 2" key="1">
    <citation type="submission" date="2019-08" db="EMBL/GenBank/DDBJ databases">
        <title>Ulvibacter marinistellae sp. nov., isolated from a starfish, Patiria pectinifera.</title>
        <authorList>
            <person name="Kawano K."/>
            <person name="Ushijima N."/>
            <person name="Kihara M."/>
            <person name="Itoh H."/>
        </authorList>
    </citation>
    <scope>NUCLEOTIDE SEQUENCE [LARGE SCALE GENOMIC DNA]</scope>
    <source>
        <strain evidence="1 2">KK4</strain>
    </source>
</reference>
<accession>A0A5J4FYR1</accession>
<sequence length="128" mass="15191">MRFFTILLFLLLFTSCYNVERNCSDFRNGSFEFEQLLGTEIITSTFTRKGDIAIEHFQNKVDTFSVRWINDCEYIMRKLNPQTAYDEEALHFKILSTTKDTYTFEYKMVVKKENQALNVQKGTVRKVK</sequence>
<dbReference type="RefSeq" id="WP_151894437.1">
    <property type="nucleotide sequence ID" value="NZ_BKCF01000003.1"/>
</dbReference>
<dbReference type="AlphaFoldDB" id="A0A5J4FYR1"/>
<dbReference type="OrthoDB" id="1202013at2"/>
<keyword evidence="2" id="KW-1185">Reference proteome</keyword>
<evidence type="ECO:0000313" key="1">
    <source>
        <dbReference type="EMBL" id="GEQ86518.1"/>
    </source>
</evidence>
<organism evidence="1 2">
    <name type="scientific">Patiriisocius marinistellae</name>
    <dbReference type="NCBI Taxonomy" id="2494560"/>
    <lineage>
        <taxon>Bacteria</taxon>
        <taxon>Pseudomonadati</taxon>
        <taxon>Bacteroidota</taxon>
        <taxon>Flavobacteriia</taxon>
        <taxon>Flavobacteriales</taxon>
        <taxon>Flavobacteriaceae</taxon>
        <taxon>Patiriisocius</taxon>
    </lineage>
</organism>
<proteinExistence type="predicted"/>
<dbReference type="EMBL" id="BKCF01000003">
    <property type="protein sequence ID" value="GEQ86518.1"/>
    <property type="molecule type" value="Genomic_DNA"/>
</dbReference>
<evidence type="ECO:0000313" key="2">
    <source>
        <dbReference type="Proteomes" id="UP000326994"/>
    </source>
</evidence>
<gene>
    <name evidence="1" type="ORF">ULMS_20260</name>
</gene>
<comment type="caution">
    <text evidence="1">The sequence shown here is derived from an EMBL/GenBank/DDBJ whole genome shotgun (WGS) entry which is preliminary data.</text>
</comment>
<dbReference type="Proteomes" id="UP000326994">
    <property type="component" value="Unassembled WGS sequence"/>
</dbReference>
<protein>
    <recommendedName>
        <fullName evidence="3">DNA topoisomerase IV</fullName>
    </recommendedName>
</protein>